<evidence type="ECO:0000256" key="10">
    <source>
        <dbReference type="ARBA" id="ARBA00023125"/>
    </source>
</evidence>
<dbReference type="GO" id="GO:0003700">
    <property type="term" value="F:DNA-binding transcription factor activity"/>
    <property type="evidence" value="ECO:0007669"/>
    <property type="project" value="InterPro"/>
</dbReference>
<dbReference type="EC" id="2.7.13.3" evidence="2"/>
<keyword evidence="3 12" id="KW-0597">Phosphoprotein</keyword>
<dbReference type="Pfam" id="PF00072">
    <property type="entry name" value="Response_reg"/>
    <property type="match status" value="1"/>
</dbReference>
<dbReference type="InterPro" id="IPR013783">
    <property type="entry name" value="Ig-like_fold"/>
</dbReference>
<evidence type="ECO:0000256" key="3">
    <source>
        <dbReference type="ARBA" id="ARBA00022553"/>
    </source>
</evidence>
<keyword evidence="9" id="KW-0805">Transcription regulation</keyword>
<evidence type="ECO:0000256" key="1">
    <source>
        <dbReference type="ARBA" id="ARBA00000085"/>
    </source>
</evidence>
<dbReference type="PROSITE" id="PS01124">
    <property type="entry name" value="HTH_ARAC_FAMILY_2"/>
    <property type="match status" value="1"/>
</dbReference>
<evidence type="ECO:0000256" key="2">
    <source>
        <dbReference type="ARBA" id="ARBA00012438"/>
    </source>
</evidence>
<dbReference type="SUPFAM" id="SSF46689">
    <property type="entry name" value="Homeodomain-like"/>
    <property type="match status" value="1"/>
</dbReference>
<dbReference type="SUPFAM" id="SSF52172">
    <property type="entry name" value="CheY-like"/>
    <property type="match status" value="1"/>
</dbReference>
<feature type="domain" description="HTH araC/xylS-type" evidence="13">
    <location>
        <begin position="1286"/>
        <end position="1385"/>
    </location>
</feature>
<evidence type="ECO:0000313" key="17">
    <source>
        <dbReference type="Proteomes" id="UP000478208"/>
    </source>
</evidence>
<evidence type="ECO:0000259" key="13">
    <source>
        <dbReference type="PROSITE" id="PS01124"/>
    </source>
</evidence>
<feature type="modified residue" description="4-aspartylphosphate" evidence="12">
    <location>
        <position position="1188"/>
    </location>
</feature>
<dbReference type="Pfam" id="PF12833">
    <property type="entry name" value="HTH_18"/>
    <property type="match status" value="1"/>
</dbReference>
<protein>
    <recommendedName>
        <fullName evidence="2">histidine kinase</fullName>
        <ecNumber evidence="2">2.7.13.3</ecNumber>
    </recommendedName>
</protein>
<keyword evidence="17" id="KW-1185">Reference proteome</keyword>
<dbReference type="FunFam" id="1.10.287.130:FF:000045">
    <property type="entry name" value="Two-component system sensor histidine kinase/response regulator"/>
    <property type="match status" value="1"/>
</dbReference>
<dbReference type="PANTHER" id="PTHR43547">
    <property type="entry name" value="TWO-COMPONENT HISTIDINE KINASE"/>
    <property type="match status" value="1"/>
</dbReference>
<keyword evidence="10" id="KW-0238">DNA-binding</keyword>
<dbReference type="PROSITE" id="PS00041">
    <property type="entry name" value="HTH_ARAC_FAMILY_1"/>
    <property type="match status" value="1"/>
</dbReference>
<dbReference type="Gene3D" id="2.60.40.10">
    <property type="entry name" value="Immunoglobulins"/>
    <property type="match status" value="1"/>
</dbReference>
<dbReference type="GO" id="GO:0005524">
    <property type="term" value="F:ATP binding"/>
    <property type="evidence" value="ECO:0007669"/>
    <property type="project" value="UniProtKB-KW"/>
</dbReference>
<dbReference type="InterPro" id="IPR036097">
    <property type="entry name" value="HisK_dim/P_sf"/>
</dbReference>
<dbReference type="SMART" id="SM00342">
    <property type="entry name" value="HTH_ARAC"/>
    <property type="match status" value="1"/>
</dbReference>
<keyword evidence="7" id="KW-0067">ATP-binding</keyword>
<dbReference type="InterPro" id="IPR009057">
    <property type="entry name" value="Homeodomain-like_sf"/>
</dbReference>
<dbReference type="RefSeq" id="WP_157364206.1">
    <property type="nucleotide sequence ID" value="NZ_WOWS01000004.1"/>
</dbReference>
<dbReference type="InterPro" id="IPR011006">
    <property type="entry name" value="CheY-like_superfamily"/>
</dbReference>
<dbReference type="SMART" id="SM00448">
    <property type="entry name" value="REC"/>
    <property type="match status" value="1"/>
</dbReference>
<dbReference type="Gene3D" id="3.40.50.2300">
    <property type="match status" value="1"/>
</dbReference>
<accession>A0A6L6UA04</accession>
<dbReference type="FunFam" id="2.60.40.10:FF:000791">
    <property type="entry name" value="Two-component system sensor histidine kinase/response regulator"/>
    <property type="match status" value="1"/>
</dbReference>
<dbReference type="InterPro" id="IPR004358">
    <property type="entry name" value="Sig_transdc_His_kin-like_C"/>
</dbReference>
<evidence type="ECO:0000256" key="6">
    <source>
        <dbReference type="ARBA" id="ARBA00022777"/>
    </source>
</evidence>
<dbReference type="InterPro" id="IPR011123">
    <property type="entry name" value="Y_Y_Y"/>
</dbReference>
<proteinExistence type="predicted"/>
<dbReference type="PRINTS" id="PR00344">
    <property type="entry name" value="BCTRLSENSOR"/>
</dbReference>
<keyword evidence="4" id="KW-0808">Transferase</keyword>
<dbReference type="InterPro" id="IPR003661">
    <property type="entry name" value="HisK_dim/P_dom"/>
</dbReference>
<dbReference type="Gene3D" id="2.130.10.10">
    <property type="entry name" value="YVTN repeat-like/Quinoprotein amine dehydrogenase"/>
    <property type="match status" value="2"/>
</dbReference>
<keyword evidence="5" id="KW-0547">Nucleotide-binding</keyword>
<dbReference type="Gene3D" id="1.10.287.130">
    <property type="match status" value="1"/>
</dbReference>
<dbReference type="SMART" id="SM00387">
    <property type="entry name" value="HATPase_c"/>
    <property type="match status" value="1"/>
</dbReference>
<feature type="domain" description="Response regulatory" evidence="15">
    <location>
        <begin position="1140"/>
        <end position="1255"/>
    </location>
</feature>
<evidence type="ECO:0000256" key="7">
    <source>
        <dbReference type="ARBA" id="ARBA00022840"/>
    </source>
</evidence>
<dbReference type="InterPro" id="IPR005467">
    <property type="entry name" value="His_kinase_dom"/>
</dbReference>
<dbReference type="GO" id="GO:0043565">
    <property type="term" value="F:sequence-specific DNA binding"/>
    <property type="evidence" value="ECO:0007669"/>
    <property type="project" value="InterPro"/>
</dbReference>
<dbReference type="Pfam" id="PF00512">
    <property type="entry name" value="HisKA"/>
    <property type="match status" value="1"/>
</dbReference>
<evidence type="ECO:0000256" key="9">
    <source>
        <dbReference type="ARBA" id="ARBA00023015"/>
    </source>
</evidence>
<dbReference type="InterPro" id="IPR018062">
    <property type="entry name" value="HTH_AraC-typ_CS"/>
</dbReference>
<dbReference type="Pfam" id="PF02518">
    <property type="entry name" value="HATPase_c"/>
    <property type="match status" value="1"/>
</dbReference>
<dbReference type="SUPFAM" id="SSF55874">
    <property type="entry name" value="ATPase domain of HSP90 chaperone/DNA topoisomerase II/histidine kinase"/>
    <property type="match status" value="1"/>
</dbReference>
<dbReference type="InterPro" id="IPR001789">
    <property type="entry name" value="Sig_transdc_resp-reg_receiver"/>
</dbReference>
<dbReference type="Gene3D" id="1.10.10.60">
    <property type="entry name" value="Homeodomain-like"/>
    <property type="match status" value="2"/>
</dbReference>
<dbReference type="PANTHER" id="PTHR43547:SF2">
    <property type="entry name" value="HYBRID SIGNAL TRANSDUCTION HISTIDINE KINASE C"/>
    <property type="match status" value="1"/>
</dbReference>
<keyword evidence="6" id="KW-0418">Kinase</keyword>
<dbReference type="GO" id="GO:0000155">
    <property type="term" value="F:phosphorelay sensor kinase activity"/>
    <property type="evidence" value="ECO:0007669"/>
    <property type="project" value="InterPro"/>
</dbReference>
<dbReference type="InterPro" id="IPR015943">
    <property type="entry name" value="WD40/YVTN_repeat-like_dom_sf"/>
</dbReference>
<dbReference type="SUPFAM" id="SSF47384">
    <property type="entry name" value="Homodimeric domain of signal transducing histidine kinase"/>
    <property type="match status" value="1"/>
</dbReference>
<comment type="catalytic activity">
    <reaction evidence="1">
        <text>ATP + protein L-histidine = ADP + protein N-phospho-L-histidine.</text>
        <dbReference type="EC" id="2.7.13.3"/>
    </reaction>
</comment>
<dbReference type="SMART" id="SM00388">
    <property type="entry name" value="HisKA"/>
    <property type="match status" value="1"/>
</dbReference>
<evidence type="ECO:0000256" key="4">
    <source>
        <dbReference type="ARBA" id="ARBA00022679"/>
    </source>
</evidence>
<reference evidence="16 17" key="1">
    <citation type="submission" date="2019-12" db="EMBL/GenBank/DDBJ databases">
        <authorList>
            <person name="Li J."/>
        </authorList>
    </citation>
    <scope>NUCLEOTIDE SEQUENCE [LARGE SCALE GENOMIC DNA]</scope>
    <source>
        <strain evidence="16 17">HL2-2</strain>
    </source>
</reference>
<evidence type="ECO:0000259" key="15">
    <source>
        <dbReference type="PROSITE" id="PS50110"/>
    </source>
</evidence>
<dbReference type="InterPro" id="IPR011110">
    <property type="entry name" value="Reg_prop"/>
</dbReference>
<dbReference type="Proteomes" id="UP000478208">
    <property type="component" value="Unassembled WGS sequence"/>
</dbReference>
<dbReference type="InterPro" id="IPR018060">
    <property type="entry name" value="HTH_AraC"/>
</dbReference>
<name>A0A6L6UA04_9FLAO</name>
<dbReference type="InterPro" id="IPR003594">
    <property type="entry name" value="HATPase_dom"/>
</dbReference>
<dbReference type="SUPFAM" id="SSF63829">
    <property type="entry name" value="Calcium-dependent phosphotriesterase"/>
    <property type="match status" value="3"/>
</dbReference>
<organism evidence="16 17">
    <name type="scientific">Winogradskyella endarachnes</name>
    <dbReference type="NCBI Taxonomy" id="2681965"/>
    <lineage>
        <taxon>Bacteria</taxon>
        <taxon>Pseudomonadati</taxon>
        <taxon>Bacteroidota</taxon>
        <taxon>Flavobacteriia</taxon>
        <taxon>Flavobacteriales</taxon>
        <taxon>Flavobacteriaceae</taxon>
        <taxon>Winogradskyella</taxon>
    </lineage>
</organism>
<comment type="caution">
    <text evidence="16">The sequence shown here is derived from an EMBL/GenBank/DDBJ whole genome shotgun (WGS) entry which is preliminary data.</text>
</comment>
<keyword evidence="11" id="KW-0804">Transcription</keyword>
<feature type="domain" description="Histidine kinase" evidence="14">
    <location>
        <begin position="861"/>
        <end position="1094"/>
    </location>
</feature>
<dbReference type="Gene3D" id="3.30.565.10">
    <property type="entry name" value="Histidine kinase-like ATPase, C-terminal domain"/>
    <property type="match status" value="1"/>
</dbReference>
<dbReference type="PROSITE" id="PS50110">
    <property type="entry name" value="RESPONSE_REGULATORY"/>
    <property type="match status" value="1"/>
</dbReference>
<evidence type="ECO:0000256" key="5">
    <source>
        <dbReference type="ARBA" id="ARBA00022741"/>
    </source>
</evidence>
<evidence type="ECO:0000259" key="14">
    <source>
        <dbReference type="PROSITE" id="PS50109"/>
    </source>
</evidence>
<evidence type="ECO:0000256" key="8">
    <source>
        <dbReference type="ARBA" id="ARBA00023012"/>
    </source>
</evidence>
<dbReference type="PROSITE" id="PS50109">
    <property type="entry name" value="HIS_KIN"/>
    <property type="match status" value="1"/>
</dbReference>
<sequence>MKIKYRLFIFLLCFINQCIWSQEPLQKYDFVSIKEGISKVGVYTIIQDNLGFIWLGTNGAGLYRYDGINYSSYKYIINDSTSLSSSLVQSSYLDSKNRLWFGTDNGLNYYNRENDYFNRIPNSLFHLNHNSNISINSLMEDKNGNLFIGTLSTGLFKMNAERTEIERIISKESIESIPLNIKGIQIDNNGKIYIATDRGLKEYDYNTNTLKPSVFITEQGENTVENAIESLIIDVQNNIWVGTETDGLIKVSSNQNNNNLFTIDQFHLSSNQFLSLVDLKNGTILCGTENDGLYHIENNGTVLNKYEASKTDNNSILSNSIWSLYIDNNERIWLGYYNQGVSVYDKLYDKFNEINSLSQNPNSLQHVSVTAIVQDENDKLWIAMDGGGIDVLDRQTNNFTHINSSNKDVHGLTSDYIEALLIDSNQNIWAGSWEKGLFYLKKGSKKFVNYRIENTNNLASNTILTLAEDANGIIWIGSYTNGLYSYNPKTKGFTHYNSGVFAENGISNIEIRKVIIDKNDNIWIGTEAGLYKIKKQANGKFSVTDMRNKMPENFNNHNSSDNILSLFESTDGNIWIGTRGAGMCKYNPDEEEFIWYNKLNNLVEENVNSIEESADGNIWIAGNSGITKLNVSTNTFTNYTVNDGLLSNDYNINSAFIDKDGLMYFGNFQGIDYFNPIEIKVNNSLPSSYLTDFKLFNESVLPNENGSPLKKVISNTDAITLTNQQSVFTIEYSSINHTRPEKTEYAYYLEGYETAWNYVGKKRSATYTNLDSGTYTFKLKSANNDGVWNESSLDLKITILPPWWKTIWAILSYILLFLTGLYLLNKITRNRIRDKQLVLNERNNRLLEKELNEKKLQFFTNISHEFRTPLSLIIGPLEDIIKNDSENLPERVKNKHNTIHKNTNRLYRLINELLDFRKLDLNKVRIKVSELNLVAFTKNVTSYFKEEAFIKNIHLSIDTDVQDIAIYADQGMLEKIIFNILSNAFKVTPEGGAITIDISSKEDLVDLPLANDKEKIKAIEISISDTGPGLKEEQIANIFERFYQVDNLNKTYYGGTGIGLEVVQNFVKLHKGKIKVTSELGVGTTFTIILPAGNACFSETETLTENVKDQVKQATYFIPKQSEESTNNHSEEDANVSSRTLLIVEDNTELRNYLKNELKSQYKILLAKNGKEGLQMAKEVLPDIIMTDVIMPEMDGFQFCKHIKSDIKTSHIPLLMLTAKTTIENRMEGIENGADAYMVKPFDMGLLKLRLSQLITSRQLIFNKYFNVISDVETKNTTSMDKEFIEKVLSFINESIGDPDLNVESLASQLNLSRSQFYRKIKALTNQTANEFIRNIRLLKAKQMIEMGNSNISEVCYKVGFSSPSYFTKCFKSYFGILPKEIEIKTP</sequence>
<dbReference type="EMBL" id="WOWS01000004">
    <property type="protein sequence ID" value="MUU79135.1"/>
    <property type="molecule type" value="Genomic_DNA"/>
</dbReference>
<dbReference type="FunFam" id="3.30.565.10:FF:000037">
    <property type="entry name" value="Hybrid sensor histidine kinase/response regulator"/>
    <property type="match status" value="1"/>
</dbReference>
<evidence type="ECO:0000256" key="11">
    <source>
        <dbReference type="ARBA" id="ARBA00023163"/>
    </source>
</evidence>
<keyword evidence="8" id="KW-0902">Two-component regulatory system</keyword>
<dbReference type="Pfam" id="PF07495">
    <property type="entry name" value="Y_Y_Y"/>
    <property type="match status" value="1"/>
</dbReference>
<evidence type="ECO:0000313" key="16">
    <source>
        <dbReference type="EMBL" id="MUU79135.1"/>
    </source>
</evidence>
<dbReference type="CDD" id="cd00082">
    <property type="entry name" value="HisKA"/>
    <property type="match status" value="1"/>
</dbReference>
<dbReference type="InterPro" id="IPR036890">
    <property type="entry name" value="HATPase_C_sf"/>
</dbReference>
<evidence type="ECO:0000256" key="12">
    <source>
        <dbReference type="PROSITE-ProRule" id="PRU00169"/>
    </source>
</evidence>
<gene>
    <name evidence="16" type="ORF">GN138_11820</name>
</gene>
<dbReference type="Pfam" id="PF07494">
    <property type="entry name" value="Reg_prop"/>
    <property type="match status" value="2"/>
</dbReference>